<feature type="compositionally biased region" description="Low complexity" evidence="6">
    <location>
        <begin position="20"/>
        <end position="33"/>
    </location>
</feature>
<feature type="region of interest" description="Disordered" evidence="6">
    <location>
        <begin position="80"/>
        <end position="132"/>
    </location>
</feature>
<dbReference type="InParanoid" id="A0A1E7FCC8"/>
<dbReference type="OrthoDB" id="42927at2759"/>
<keyword evidence="2" id="KW-0132">Cell division</keyword>
<evidence type="ECO:0000256" key="6">
    <source>
        <dbReference type="SAM" id="MobiDB-lite"/>
    </source>
</evidence>
<dbReference type="InterPro" id="IPR008401">
    <property type="entry name" value="Apc13"/>
</dbReference>
<dbReference type="Pfam" id="PF05839">
    <property type="entry name" value="Apc13p"/>
    <property type="match status" value="1"/>
</dbReference>
<name>A0A1E7FCC8_9STRA</name>
<feature type="region of interest" description="Disordered" evidence="6">
    <location>
        <begin position="1"/>
        <end position="34"/>
    </location>
</feature>
<evidence type="ECO:0000256" key="2">
    <source>
        <dbReference type="ARBA" id="ARBA00022618"/>
    </source>
</evidence>
<evidence type="ECO:0000256" key="4">
    <source>
        <dbReference type="ARBA" id="ARBA00022786"/>
    </source>
</evidence>
<keyword evidence="5" id="KW-0131">Cell cycle</keyword>
<proteinExistence type="inferred from homology"/>
<evidence type="ECO:0000256" key="5">
    <source>
        <dbReference type="ARBA" id="ARBA00023306"/>
    </source>
</evidence>
<comment type="similarity">
    <text evidence="1">Belongs to the APC13 family.</text>
</comment>
<sequence length="132" mass="13982">MPSDSNYSSVTRYTRRPFTSSSSSSSAGSSSSSTVPVALHIVDEAWAADTLSDDEVEIARHEAAVAPLLEEGELDADAIVVSPTGNSASAANNAAERRRREEGWNDLRLDQIDANGNGVGSSVPTRMTNQQE</sequence>
<dbReference type="Proteomes" id="UP000095751">
    <property type="component" value="Unassembled WGS sequence"/>
</dbReference>
<dbReference type="EMBL" id="KV784359">
    <property type="protein sequence ID" value="OEU15705.1"/>
    <property type="molecule type" value="Genomic_DNA"/>
</dbReference>
<dbReference type="KEGG" id="fcy:FRACYDRAFT_240398"/>
<accession>A0A1E7FCC8</accession>
<protein>
    <submittedName>
        <fullName evidence="7">Uncharacterized protein</fullName>
    </submittedName>
</protein>
<keyword evidence="8" id="KW-1185">Reference proteome</keyword>
<dbReference type="GO" id="GO:0005680">
    <property type="term" value="C:anaphase-promoting complex"/>
    <property type="evidence" value="ECO:0007669"/>
    <property type="project" value="InterPro"/>
</dbReference>
<feature type="compositionally biased region" description="Basic and acidic residues" evidence="6">
    <location>
        <begin position="95"/>
        <end position="111"/>
    </location>
</feature>
<keyword evidence="3" id="KW-0498">Mitosis</keyword>
<evidence type="ECO:0000256" key="1">
    <source>
        <dbReference type="ARBA" id="ARBA00006940"/>
    </source>
</evidence>
<keyword evidence="4" id="KW-0833">Ubl conjugation pathway</keyword>
<gene>
    <name evidence="7" type="ORF">FRACYDRAFT_240398</name>
</gene>
<feature type="compositionally biased region" description="Polar residues" evidence="6">
    <location>
        <begin position="120"/>
        <end position="132"/>
    </location>
</feature>
<evidence type="ECO:0000256" key="3">
    <source>
        <dbReference type="ARBA" id="ARBA00022776"/>
    </source>
</evidence>
<feature type="compositionally biased region" description="Polar residues" evidence="6">
    <location>
        <begin position="1"/>
        <end position="12"/>
    </location>
</feature>
<reference evidence="7 8" key="1">
    <citation type="submission" date="2016-09" db="EMBL/GenBank/DDBJ databases">
        <title>Extensive genetic diversity and differential bi-allelic expression allows diatom success in the polar Southern Ocean.</title>
        <authorList>
            <consortium name="DOE Joint Genome Institute"/>
            <person name="Mock T."/>
            <person name="Otillar R.P."/>
            <person name="Strauss J."/>
            <person name="Dupont C."/>
            <person name="Frickenhaus S."/>
            <person name="Maumus F."/>
            <person name="Mcmullan M."/>
            <person name="Sanges R."/>
            <person name="Schmutz J."/>
            <person name="Toseland A."/>
            <person name="Valas R."/>
            <person name="Veluchamy A."/>
            <person name="Ward B.J."/>
            <person name="Allen A."/>
            <person name="Barry K."/>
            <person name="Falciatore A."/>
            <person name="Ferrante M."/>
            <person name="Fortunato A.E."/>
            <person name="Gloeckner G."/>
            <person name="Gruber A."/>
            <person name="Hipkin R."/>
            <person name="Janech M."/>
            <person name="Kroth P."/>
            <person name="Leese F."/>
            <person name="Lindquist E."/>
            <person name="Lyon B.R."/>
            <person name="Martin J."/>
            <person name="Mayer C."/>
            <person name="Parker M."/>
            <person name="Quesneville H."/>
            <person name="Raymond J."/>
            <person name="Uhlig C."/>
            <person name="Valentin K.U."/>
            <person name="Worden A.Z."/>
            <person name="Armbrust E.V."/>
            <person name="Bowler C."/>
            <person name="Green B."/>
            <person name="Moulton V."/>
            <person name="Van Oosterhout C."/>
            <person name="Grigoriev I."/>
        </authorList>
    </citation>
    <scope>NUCLEOTIDE SEQUENCE [LARGE SCALE GENOMIC DNA]</scope>
    <source>
        <strain evidence="7 8">CCMP1102</strain>
    </source>
</reference>
<evidence type="ECO:0000313" key="7">
    <source>
        <dbReference type="EMBL" id="OEU15705.1"/>
    </source>
</evidence>
<dbReference type="AlphaFoldDB" id="A0A1E7FCC8"/>
<dbReference type="GO" id="GO:0051301">
    <property type="term" value="P:cell division"/>
    <property type="evidence" value="ECO:0007669"/>
    <property type="project" value="UniProtKB-KW"/>
</dbReference>
<evidence type="ECO:0000313" key="8">
    <source>
        <dbReference type="Proteomes" id="UP000095751"/>
    </source>
</evidence>
<organism evidence="7 8">
    <name type="scientific">Fragilariopsis cylindrus CCMP1102</name>
    <dbReference type="NCBI Taxonomy" id="635003"/>
    <lineage>
        <taxon>Eukaryota</taxon>
        <taxon>Sar</taxon>
        <taxon>Stramenopiles</taxon>
        <taxon>Ochrophyta</taxon>
        <taxon>Bacillariophyta</taxon>
        <taxon>Bacillariophyceae</taxon>
        <taxon>Bacillariophycidae</taxon>
        <taxon>Bacillariales</taxon>
        <taxon>Bacillariaceae</taxon>
        <taxon>Fragilariopsis</taxon>
    </lineage>
</organism>